<proteinExistence type="predicted"/>
<evidence type="ECO:0000313" key="2">
    <source>
        <dbReference type="EMBL" id="MCF0263096.1"/>
    </source>
</evidence>
<name>A0A8X8KDS8_ACIGI</name>
<dbReference type="RefSeq" id="WP_234622506.1">
    <property type="nucleotide sequence ID" value="NZ_JAHWXT010000001.1"/>
</dbReference>
<sequence length="189" mass="21624">MKIINSIKFVLLLLGIGNLNLSFAQADLQDQQAQFNQMNPKNILKNEKTWENEKIKRLGKTKEEKAARKQQRGELDTILDAKWMTVDFSEEIQSAYPCQAIGLLIQTQHIPIGEEVDAVVQWKDDDDKSRSGEYTVYGKVEPDQRVRIIFDQHIAPAKCGKDVESMFDFTKVDQEQAQPETRPASKSKL</sequence>
<feature type="chain" id="PRO_5036445805" evidence="1">
    <location>
        <begin position="27"/>
        <end position="189"/>
    </location>
</feature>
<dbReference type="AlphaFoldDB" id="A0A8X8KDS8"/>
<feature type="signal peptide" evidence="1">
    <location>
        <begin position="1"/>
        <end position="26"/>
    </location>
</feature>
<keyword evidence="1" id="KW-0732">Signal</keyword>
<reference evidence="2" key="1">
    <citation type="submission" date="2021-07" db="EMBL/GenBank/DDBJ databases">
        <authorList>
            <person name="Fernandez M."/>
            <person name="Pereira P."/>
            <person name="Torres Tejerizo G.A."/>
            <person name="Gonzalez P."/>
            <person name="Agostini E."/>
        </authorList>
    </citation>
    <scope>NUCLEOTIDE SEQUENCE</scope>
    <source>
        <strain evidence="2">SFC 500-1A</strain>
    </source>
</reference>
<gene>
    <name evidence="2" type="ORF">KW868_01215</name>
</gene>
<dbReference type="EMBL" id="JAHWXT010000001">
    <property type="protein sequence ID" value="MCF0263096.1"/>
    <property type="molecule type" value="Genomic_DNA"/>
</dbReference>
<evidence type="ECO:0000256" key="1">
    <source>
        <dbReference type="SAM" id="SignalP"/>
    </source>
</evidence>
<dbReference type="Proteomes" id="UP000887320">
    <property type="component" value="Unassembled WGS sequence"/>
</dbReference>
<protein>
    <submittedName>
        <fullName evidence="2">Uncharacterized protein</fullName>
    </submittedName>
</protein>
<accession>A0A8X8KDS8</accession>
<evidence type="ECO:0000313" key="3">
    <source>
        <dbReference type="Proteomes" id="UP000887320"/>
    </source>
</evidence>
<comment type="caution">
    <text evidence="2">The sequence shown here is derived from an EMBL/GenBank/DDBJ whole genome shotgun (WGS) entry which is preliminary data.</text>
</comment>
<organism evidence="2 3">
    <name type="scientific">Acinetobacter guillouiae</name>
    <name type="common">Acinetobacter genomosp. 11</name>
    <dbReference type="NCBI Taxonomy" id="106649"/>
    <lineage>
        <taxon>Bacteria</taxon>
        <taxon>Pseudomonadati</taxon>
        <taxon>Pseudomonadota</taxon>
        <taxon>Gammaproteobacteria</taxon>
        <taxon>Moraxellales</taxon>
        <taxon>Moraxellaceae</taxon>
        <taxon>Acinetobacter</taxon>
    </lineage>
</organism>